<dbReference type="Pfam" id="PF00326">
    <property type="entry name" value="Peptidase_S9"/>
    <property type="match status" value="2"/>
</dbReference>
<dbReference type="GO" id="GO:0005737">
    <property type="term" value="C:cytoplasm"/>
    <property type="evidence" value="ECO:0007669"/>
    <property type="project" value="UniProtKB-SubCell"/>
</dbReference>
<evidence type="ECO:0000259" key="9">
    <source>
        <dbReference type="Pfam" id="PF00326"/>
    </source>
</evidence>
<keyword evidence="8" id="KW-0378">Hydrolase</keyword>
<dbReference type="Proteomes" id="UP000504617">
    <property type="component" value="Unplaced"/>
</dbReference>
<dbReference type="GO" id="GO:0008242">
    <property type="term" value="F:omega peptidase activity"/>
    <property type="evidence" value="ECO:0007669"/>
    <property type="project" value="UniProtKB-EC"/>
</dbReference>
<comment type="subunit">
    <text evidence="4">Homotetramer.</text>
</comment>
<dbReference type="Gene3D" id="2.120.10.30">
    <property type="entry name" value="TolB, C-terminal domain"/>
    <property type="match status" value="1"/>
</dbReference>
<evidence type="ECO:0000313" key="12">
    <source>
        <dbReference type="RefSeq" id="XP_013924462.1"/>
    </source>
</evidence>
<dbReference type="FunFam" id="3.40.50.1820:FF:000043">
    <property type="entry name" value="acylamino-acid-releasing enzyme"/>
    <property type="match status" value="2"/>
</dbReference>
<evidence type="ECO:0000256" key="7">
    <source>
        <dbReference type="ARBA" id="ARBA00022490"/>
    </source>
</evidence>
<evidence type="ECO:0000259" key="10">
    <source>
        <dbReference type="Pfam" id="PF19283"/>
    </source>
</evidence>
<feature type="domain" description="Peptidase S9 prolyl oligopeptidase catalytic" evidence="9">
    <location>
        <begin position="401"/>
        <end position="593"/>
    </location>
</feature>
<evidence type="ECO:0000256" key="3">
    <source>
        <dbReference type="ARBA" id="ARBA00010040"/>
    </source>
</evidence>
<evidence type="ECO:0000256" key="2">
    <source>
        <dbReference type="ARBA" id="ARBA00004496"/>
    </source>
</evidence>
<keyword evidence="11" id="KW-1185">Reference proteome</keyword>
<dbReference type="EC" id="3.4.19.1" evidence="5"/>
<dbReference type="OrthoDB" id="416344at2759"/>
<dbReference type="FunFam" id="2.120.10.30:FF:000189">
    <property type="entry name" value="Acylaminoacyl-peptide hydrolase"/>
    <property type="match status" value="1"/>
</dbReference>
<accession>A0A6I9YJP2</accession>
<dbReference type="GeneID" id="106550994"/>
<gene>
    <name evidence="12" type="primary">LOC106550994</name>
</gene>
<organism evidence="11 12">
    <name type="scientific">Thamnophis sirtalis</name>
    <dbReference type="NCBI Taxonomy" id="35019"/>
    <lineage>
        <taxon>Eukaryota</taxon>
        <taxon>Metazoa</taxon>
        <taxon>Chordata</taxon>
        <taxon>Craniata</taxon>
        <taxon>Vertebrata</taxon>
        <taxon>Euteleostomi</taxon>
        <taxon>Lepidosauria</taxon>
        <taxon>Squamata</taxon>
        <taxon>Bifurcata</taxon>
        <taxon>Unidentata</taxon>
        <taxon>Episquamata</taxon>
        <taxon>Toxicofera</taxon>
        <taxon>Serpentes</taxon>
        <taxon>Colubroidea</taxon>
        <taxon>Colubridae</taxon>
        <taxon>Natricinae</taxon>
        <taxon>Thamnophis</taxon>
    </lineage>
</organism>
<comment type="subcellular location">
    <subcellularLocation>
        <location evidence="2">Cytoplasm</location>
    </subcellularLocation>
</comment>
<feature type="domain" description="Peptidase S9 prolyl oligopeptidase catalytic" evidence="9">
    <location>
        <begin position="1094"/>
        <end position="1299"/>
    </location>
</feature>
<dbReference type="SUPFAM" id="SSF53474">
    <property type="entry name" value="alpha/beta-Hydrolases"/>
    <property type="match status" value="2"/>
</dbReference>
<sequence>MDPPPRGESNRSFHDFSGIGATIKRAMEPPLLNDTEEIVALYRDLSQYPSLSHACIGPEVTTQYGGKHCNIYTEWSQRDLERAENVKFCRQYLVFHDNQSVIYSGPTGNCTEVKGELLSRDSPSGTQKAVVRKMNNSKGEEKQFLEVWEKNRKVKSIELTALEKHGQVYDDDQFGCLAWSHSETHLLYVAEKKRPKTESFFKPRSPELNTEEELAKTERDKAVKGEQFVFYEDWGETLVAKSIPVVCVLDIESSNVSVLEGVPDDISPEWRHTDLERHQKLRFSRQYILHHDGREIVSVTPVGMPAEVHNQYMVAFLPPAGKEADVNWVCLEETSPIQGISWDVHILQPSPDQDNPQYRGLDFEAILLKPTQVAEQTKLPLVVSPHGGPHSVFTTTWMLYPAVLCRMGFAVLLVNYRGSLGFGQDSVDSLPGNVGCQDVKDVQSCVEQMLQKEPLDSNRVALLGGSHGGFLSCHLIGQYPGTYKACVTRNPVVNMASMFGSTDIPDWCMTEIGLPYDQAALPVPEQWEKMLLHSPMQFVDKVQAPVLLLIGEEDRRVPPKQGLEYYHALRSRGIPTRMLQYPNDNHALSSVEAELSGRIGTVYQEVSRFPSVTYASVGPEVAARGAKCLPLYTEWRHTDLERHQKLRFSRQYILHHDGREIVSVTPVGMPAEVHNQLLIGMSPTGKYKAILTHYLESGQKQEVLEVWSNSGRVRNINLTALDKHGKVYTDEQFRCFAWSSSETQIVYVAERKHSPKQHFFSQEEFTEGQENERFVYNDNWGEALGDKSAPVLCVLNIETTEVSVLQDIPGHLSPGQALWSPGDKGIIFVGWWHEPFRLGLYACSNRRSALFLFDLSENSCELLTSDDQSVSSPRLSPDQTHLLYLEGPVFGSHRHCLKLQLLNWQAKSSYTVVDIVRTSTTGFYGIYSGALSMLCWASDNQRVLLSTSQRSRKEVLVVDTKSGSVNSITSGTSEGSWTLLGVQQDLLVVSCSSPNCPPSLKVGVLPPAGSELKLQWISVEESSALPDMEWKILTVDPALSEKGSPYTDQSFEAILLIPRGSKQGEEGRFPLVVSPHGGPHSVFDACWRPTMAGLCRLGFAVLMVNYRGSLGFGQDSIDSLISHIGVQDVADTQLAVDVALQMANLDPNRIALLGGSHGGFICCHLIGRFPEKYKACAVRNSVTNMATLLGTSDIPDWRYASLGLPYSYERIPTEKDLAAMLLSSPIIHAAKVQAPLLLCVGAKDRRVSPYQALEYYRVLKARGIPVRLMWYPEENHALSGVVAEADVFMNYAQWITHHLFRNVD</sequence>
<evidence type="ECO:0000256" key="4">
    <source>
        <dbReference type="ARBA" id="ARBA00011881"/>
    </source>
</evidence>
<dbReference type="Gene3D" id="3.40.50.1820">
    <property type="entry name" value="alpha/beta hydrolase"/>
    <property type="match status" value="2"/>
</dbReference>
<proteinExistence type="inferred from homology"/>
<reference evidence="12" key="1">
    <citation type="submission" date="2025-08" db="UniProtKB">
        <authorList>
            <consortium name="RefSeq"/>
        </authorList>
    </citation>
    <scope>IDENTIFICATION</scope>
    <source>
        <tissue evidence="12">Skeletal muscle</tissue>
    </source>
</reference>
<comment type="similarity">
    <text evidence="3">Belongs to the peptidase S9C family.</text>
</comment>
<dbReference type="InterPro" id="IPR029058">
    <property type="entry name" value="AB_hydrolase_fold"/>
</dbReference>
<dbReference type="GO" id="GO:0006508">
    <property type="term" value="P:proteolysis"/>
    <property type="evidence" value="ECO:0007669"/>
    <property type="project" value="InterPro"/>
</dbReference>
<name>A0A6I9YJP2_9SAUR</name>
<dbReference type="Pfam" id="PF19283">
    <property type="entry name" value="APEH_N"/>
    <property type="match status" value="2"/>
</dbReference>
<dbReference type="InterPro" id="IPR045550">
    <property type="entry name" value="AARE_N"/>
</dbReference>
<evidence type="ECO:0000256" key="1">
    <source>
        <dbReference type="ARBA" id="ARBA00000721"/>
    </source>
</evidence>
<dbReference type="PANTHER" id="PTHR42776">
    <property type="entry name" value="SERINE PEPTIDASE S9 FAMILY MEMBER"/>
    <property type="match status" value="1"/>
</dbReference>
<evidence type="ECO:0000256" key="6">
    <source>
        <dbReference type="ARBA" id="ARBA00018421"/>
    </source>
</evidence>
<dbReference type="SUPFAM" id="SSF82171">
    <property type="entry name" value="DPP6 N-terminal domain-like"/>
    <property type="match status" value="1"/>
</dbReference>
<dbReference type="KEGG" id="tsr:106550994"/>
<evidence type="ECO:0000256" key="5">
    <source>
        <dbReference type="ARBA" id="ARBA00012917"/>
    </source>
</evidence>
<dbReference type="InterPro" id="IPR001375">
    <property type="entry name" value="Peptidase_S9_cat"/>
</dbReference>
<comment type="catalytic activity">
    <reaction evidence="1">
        <text>Cleavage of an N-acetyl or N-formyl amino acid from the N-terminus of a polypeptide.</text>
        <dbReference type="EC" id="3.4.19.1"/>
    </reaction>
</comment>
<feature type="domain" description="Acylamino-acid-releasing enzyme N-terminal" evidence="10">
    <location>
        <begin position="67"/>
        <end position="267"/>
    </location>
</feature>
<dbReference type="PANTHER" id="PTHR42776:SF4">
    <property type="entry name" value="ACYLAMINO-ACID-RELEASING ENZYME"/>
    <property type="match status" value="1"/>
</dbReference>
<dbReference type="RefSeq" id="XP_013924462.1">
    <property type="nucleotide sequence ID" value="XM_014068987.1"/>
</dbReference>
<feature type="domain" description="Acylamino-acid-releasing enzyme N-terminal" evidence="10">
    <location>
        <begin position="638"/>
        <end position="1021"/>
    </location>
</feature>
<protein>
    <recommendedName>
        <fullName evidence="6">Acylamino-acid-releasing enzyme</fullName>
        <ecNumber evidence="5">3.4.19.1</ecNumber>
    </recommendedName>
</protein>
<evidence type="ECO:0000256" key="8">
    <source>
        <dbReference type="ARBA" id="ARBA00022801"/>
    </source>
</evidence>
<dbReference type="InterPro" id="IPR011042">
    <property type="entry name" value="6-blade_b-propeller_TolB-like"/>
</dbReference>
<evidence type="ECO:0000313" key="11">
    <source>
        <dbReference type="Proteomes" id="UP000504617"/>
    </source>
</evidence>
<keyword evidence="7" id="KW-0963">Cytoplasm</keyword>
<dbReference type="GO" id="GO:0004252">
    <property type="term" value="F:serine-type endopeptidase activity"/>
    <property type="evidence" value="ECO:0007669"/>
    <property type="project" value="TreeGrafter"/>
</dbReference>